<accession>A0A6P1NF15</accession>
<dbReference type="PROSITE" id="PS51257">
    <property type="entry name" value="PROKAR_LIPOPROTEIN"/>
    <property type="match status" value="1"/>
</dbReference>
<evidence type="ECO:0000313" key="3">
    <source>
        <dbReference type="Proteomes" id="UP000463975"/>
    </source>
</evidence>
<feature type="signal peptide" evidence="1">
    <location>
        <begin position="1"/>
        <end position="17"/>
    </location>
</feature>
<keyword evidence="3" id="KW-1185">Reference proteome</keyword>
<name>A0A6P1NF15_9PROT</name>
<dbReference type="AlphaFoldDB" id="A0A6P1NF15"/>
<proteinExistence type="predicted"/>
<protein>
    <submittedName>
        <fullName evidence="2">Uncharacterized protein</fullName>
    </submittedName>
</protein>
<sequence>MKTYVIMLLLLVMGACSAPHLQTICPILVDYSPTDQQALAKELLQLPDHSHIVRWLGDYIGLRDQVKSCQTKS</sequence>
<dbReference type="Proteomes" id="UP000463975">
    <property type="component" value="Chromosome"/>
</dbReference>
<gene>
    <name evidence="2" type="ORF">GT348_07740</name>
</gene>
<dbReference type="EMBL" id="CP047652">
    <property type="protein sequence ID" value="QHI96139.1"/>
    <property type="molecule type" value="Genomic_DNA"/>
</dbReference>
<dbReference type="KEGG" id="bomb:GT348_07740"/>
<dbReference type="RefSeq" id="WP_160619212.1">
    <property type="nucleotide sequence ID" value="NZ_CP047652.1"/>
</dbReference>
<evidence type="ECO:0000256" key="1">
    <source>
        <dbReference type="SAM" id="SignalP"/>
    </source>
</evidence>
<reference evidence="2 3" key="1">
    <citation type="submission" date="2020-01" db="EMBL/GenBank/DDBJ databases">
        <title>Genome sequencing of strain KACC 21507.</title>
        <authorList>
            <person name="Heo J."/>
            <person name="Kim S.-J."/>
            <person name="Kim J.-S."/>
            <person name="Hong S.-B."/>
            <person name="Kwon S.-W."/>
        </authorList>
    </citation>
    <scope>NUCLEOTIDE SEQUENCE [LARGE SCALE GENOMIC DNA]</scope>
    <source>
        <strain evidence="2 3">KACC 21507</strain>
    </source>
</reference>
<evidence type="ECO:0000313" key="2">
    <source>
        <dbReference type="EMBL" id="QHI96139.1"/>
    </source>
</evidence>
<feature type="chain" id="PRO_5027024834" evidence="1">
    <location>
        <begin position="18"/>
        <end position="73"/>
    </location>
</feature>
<keyword evidence="1" id="KW-0732">Signal</keyword>
<organism evidence="2 3">
    <name type="scientific">Aristophania vespae</name>
    <dbReference type="NCBI Taxonomy" id="2697033"/>
    <lineage>
        <taxon>Bacteria</taxon>
        <taxon>Pseudomonadati</taxon>
        <taxon>Pseudomonadota</taxon>
        <taxon>Alphaproteobacteria</taxon>
        <taxon>Acetobacterales</taxon>
        <taxon>Acetobacteraceae</taxon>
        <taxon>Aristophania</taxon>
    </lineage>
</organism>